<evidence type="ECO:0000313" key="2">
    <source>
        <dbReference type="EMBL" id="MEF2967631.1"/>
    </source>
</evidence>
<dbReference type="EMBL" id="JAZHPZ010000009">
    <property type="protein sequence ID" value="MEF2967631.1"/>
    <property type="molecule type" value="Genomic_DNA"/>
</dbReference>
<dbReference type="PROSITE" id="PS51186">
    <property type="entry name" value="GNAT"/>
    <property type="match status" value="1"/>
</dbReference>
<dbReference type="Pfam" id="PF00583">
    <property type="entry name" value="Acetyltransf_1"/>
    <property type="match status" value="1"/>
</dbReference>
<dbReference type="Gene3D" id="3.40.630.30">
    <property type="match status" value="1"/>
</dbReference>
<dbReference type="Proteomes" id="UP001306950">
    <property type="component" value="Unassembled WGS sequence"/>
</dbReference>
<dbReference type="CDD" id="cd04301">
    <property type="entry name" value="NAT_SF"/>
    <property type="match status" value="1"/>
</dbReference>
<dbReference type="SUPFAM" id="SSF55729">
    <property type="entry name" value="Acyl-CoA N-acyltransferases (Nat)"/>
    <property type="match status" value="1"/>
</dbReference>
<reference evidence="2 3" key="1">
    <citation type="submission" date="2024-02" db="EMBL/GenBank/DDBJ databases">
        <title>A nitrogen-fixing paenibacillus bacterium.</title>
        <authorList>
            <person name="Zhang W.L."/>
            <person name="Chen S.F."/>
        </authorList>
    </citation>
    <scope>NUCLEOTIDE SEQUENCE [LARGE SCALE GENOMIC DNA]</scope>
    <source>
        <strain evidence="2 3">M1</strain>
    </source>
</reference>
<keyword evidence="3" id="KW-1185">Reference proteome</keyword>
<accession>A0ABU7VV90</accession>
<dbReference type="EC" id="2.3.1.-" evidence="2"/>
<proteinExistence type="predicted"/>
<dbReference type="RefSeq" id="WP_331847850.1">
    <property type="nucleotide sequence ID" value="NZ_JAZHPZ010000009.1"/>
</dbReference>
<evidence type="ECO:0000259" key="1">
    <source>
        <dbReference type="PROSITE" id="PS51186"/>
    </source>
</evidence>
<protein>
    <submittedName>
        <fullName evidence="2">GNAT family N-acetyltransferase</fullName>
        <ecNumber evidence="2">2.3.1.-</ecNumber>
    </submittedName>
</protein>
<feature type="domain" description="N-acetyltransferase" evidence="1">
    <location>
        <begin position="144"/>
        <end position="279"/>
    </location>
</feature>
<keyword evidence="2" id="KW-0808">Transferase</keyword>
<dbReference type="GO" id="GO:0016746">
    <property type="term" value="F:acyltransferase activity"/>
    <property type="evidence" value="ECO:0007669"/>
    <property type="project" value="UniProtKB-KW"/>
</dbReference>
<gene>
    <name evidence="2" type="ORF">V3851_17520</name>
</gene>
<evidence type="ECO:0000313" key="3">
    <source>
        <dbReference type="Proteomes" id="UP001306950"/>
    </source>
</evidence>
<name>A0ABU7VV90_9BACL</name>
<sequence length="279" mass="30985">MSVPHPSRLSGALSEVERIVALEAEMTQFNARRALSAEEKNLELRKLGSTTLLIEPGSPDSNYYNRVIRFGLTDLDLLPEILDIYERYGISPCFDMTPDLQGPEVAEALISCGFLPWQQLAFLSLDLSGGTRSPNLADEEAGQVELVPVTKDNVEFFLELVGRTKGETGVDRGLVARKKGYYCLPEFMNWIARIGGEAAGICSLFLRGGEGYLANDYTFPEFRGQGCQSKLIAERIRTARSLGSTRLYVDVEFGGTSHDNMLKAGFSTVYVNTFWMRKL</sequence>
<dbReference type="InterPro" id="IPR000182">
    <property type="entry name" value="GNAT_dom"/>
</dbReference>
<keyword evidence="2" id="KW-0012">Acyltransferase</keyword>
<dbReference type="InterPro" id="IPR016181">
    <property type="entry name" value="Acyl_CoA_acyltransferase"/>
</dbReference>
<comment type="caution">
    <text evidence="2">The sequence shown here is derived from an EMBL/GenBank/DDBJ whole genome shotgun (WGS) entry which is preliminary data.</text>
</comment>
<organism evidence="2 3">
    <name type="scientific">Paenibacillus haidiansis</name>
    <dbReference type="NCBI Taxonomy" id="1574488"/>
    <lineage>
        <taxon>Bacteria</taxon>
        <taxon>Bacillati</taxon>
        <taxon>Bacillota</taxon>
        <taxon>Bacilli</taxon>
        <taxon>Bacillales</taxon>
        <taxon>Paenibacillaceae</taxon>
        <taxon>Paenibacillus</taxon>
    </lineage>
</organism>